<sequence length="439" mass="49432">MNRDRILEKLHITELTLMQQNAYDSILHGKDDVIVLSPTGSGKTLAYMLPLAEMTDADSDMIQTVVIVPSRELAQQSDNVLRSMGTGIRSMCCYGGRTAMDEHRMIRQIAPNIIFGTPGRLNDHIDKGNISPYGIKYLVIDEFDKCLQMGFTDEMSKLLGKLREVKRRILLSATNTELIPDFVHMSGAISLDYLDNGEQVPQRVTQHEVRSETKDKLDTLTHLLCSFGTQSSIVFLNYRESVERTSEHLIRKGFSVSYYHGGMEQKQREDALYKFSNGSANILVSTDLASRGLDIPDVDNIIHYHLPQTADDYIHRVGRTARWEASGHTFFLLGPEEHTPEFIEGEVEEYAVTKEFKIPAPSKMSTIYIGKGKKDKLSKGDIVGFLCKKGGLKSDEIGRIDVKDRYTYAAISRSRLDNVLRHTAGEKIKGIKTVVEPVR</sequence>
<dbReference type="InterPro" id="IPR027417">
    <property type="entry name" value="P-loop_NTPase"/>
</dbReference>
<dbReference type="Gene3D" id="3.40.50.300">
    <property type="entry name" value="P-loop containing nucleotide triphosphate hydrolases"/>
    <property type="match status" value="2"/>
</dbReference>
<keyword evidence="4" id="KW-0067">ATP-binding</keyword>
<dbReference type="SUPFAM" id="SSF52540">
    <property type="entry name" value="P-loop containing nucleoside triphosphate hydrolases"/>
    <property type="match status" value="1"/>
</dbReference>
<evidence type="ECO:0000256" key="1">
    <source>
        <dbReference type="ARBA" id="ARBA00022741"/>
    </source>
</evidence>
<dbReference type="PROSITE" id="PS51194">
    <property type="entry name" value="HELICASE_CTER"/>
    <property type="match status" value="1"/>
</dbReference>
<dbReference type="CDD" id="cd18787">
    <property type="entry name" value="SF2_C_DEAD"/>
    <property type="match status" value="1"/>
</dbReference>
<dbReference type="CDD" id="cd12252">
    <property type="entry name" value="RRM_DbpA"/>
    <property type="match status" value="1"/>
</dbReference>
<keyword evidence="3 7" id="KW-0347">Helicase</keyword>
<dbReference type="InterPro" id="IPR005580">
    <property type="entry name" value="DbpA/CsdA_RNA-bd_dom"/>
</dbReference>
<accession>A0ABX2AQC2</accession>
<keyword evidence="1" id="KW-0547">Nucleotide-binding</keyword>
<dbReference type="PROSITE" id="PS51192">
    <property type="entry name" value="HELICASE_ATP_BIND_1"/>
    <property type="match status" value="1"/>
</dbReference>
<proteinExistence type="predicted"/>
<evidence type="ECO:0000256" key="3">
    <source>
        <dbReference type="ARBA" id="ARBA00022806"/>
    </source>
</evidence>
<dbReference type="PANTHER" id="PTHR24031">
    <property type="entry name" value="RNA HELICASE"/>
    <property type="match status" value="1"/>
</dbReference>
<organism evidence="7 8">
    <name type="scientific">Xylanibacter rodentium</name>
    <dbReference type="NCBI Taxonomy" id="2736289"/>
    <lineage>
        <taxon>Bacteria</taxon>
        <taxon>Pseudomonadati</taxon>
        <taxon>Bacteroidota</taxon>
        <taxon>Bacteroidia</taxon>
        <taxon>Bacteroidales</taxon>
        <taxon>Prevotellaceae</taxon>
        <taxon>Xylanibacter</taxon>
    </lineage>
</organism>
<protein>
    <submittedName>
        <fullName evidence="7">DEAD/DEAH box helicase</fullName>
    </submittedName>
</protein>
<dbReference type="Pfam" id="PF00271">
    <property type="entry name" value="Helicase_C"/>
    <property type="match status" value="1"/>
</dbReference>
<comment type="caution">
    <text evidence="7">The sequence shown here is derived from an EMBL/GenBank/DDBJ whole genome shotgun (WGS) entry which is preliminary data.</text>
</comment>
<dbReference type="InterPro" id="IPR044742">
    <property type="entry name" value="DEAD/DEAH_RhlB"/>
</dbReference>
<dbReference type="EMBL" id="JABKKE010000001">
    <property type="protein sequence ID" value="NPE12884.1"/>
    <property type="molecule type" value="Genomic_DNA"/>
</dbReference>
<dbReference type="InterPro" id="IPR014001">
    <property type="entry name" value="Helicase_ATP-bd"/>
</dbReference>
<dbReference type="SMART" id="SM00490">
    <property type="entry name" value="HELICc"/>
    <property type="match status" value="1"/>
</dbReference>
<dbReference type="Pfam" id="PF00270">
    <property type="entry name" value="DEAD"/>
    <property type="match status" value="1"/>
</dbReference>
<evidence type="ECO:0000313" key="7">
    <source>
        <dbReference type="EMBL" id="NPE12884.1"/>
    </source>
</evidence>
<dbReference type="SMART" id="SM00487">
    <property type="entry name" value="DEXDc"/>
    <property type="match status" value="1"/>
</dbReference>
<dbReference type="GeneID" id="82156292"/>
<dbReference type="RefSeq" id="WP_172173617.1">
    <property type="nucleotide sequence ID" value="NZ_CASGIA010000011.1"/>
</dbReference>
<evidence type="ECO:0000256" key="4">
    <source>
        <dbReference type="ARBA" id="ARBA00022840"/>
    </source>
</evidence>
<dbReference type="InterPro" id="IPR012677">
    <property type="entry name" value="Nucleotide-bd_a/b_plait_sf"/>
</dbReference>
<dbReference type="Gene3D" id="3.30.70.330">
    <property type="match status" value="1"/>
</dbReference>
<dbReference type="InterPro" id="IPR001650">
    <property type="entry name" value="Helicase_C-like"/>
</dbReference>
<name>A0ABX2AQC2_9BACT</name>
<dbReference type="GO" id="GO:0004386">
    <property type="term" value="F:helicase activity"/>
    <property type="evidence" value="ECO:0007669"/>
    <property type="project" value="UniProtKB-KW"/>
</dbReference>
<evidence type="ECO:0000259" key="6">
    <source>
        <dbReference type="PROSITE" id="PS51194"/>
    </source>
</evidence>
<gene>
    <name evidence="7" type="ORF">HPS55_00790</name>
</gene>
<feature type="domain" description="Helicase ATP-binding" evidence="5">
    <location>
        <begin position="24"/>
        <end position="174"/>
    </location>
</feature>
<keyword evidence="8" id="KW-1185">Reference proteome</keyword>
<dbReference type="Proteomes" id="UP001193734">
    <property type="component" value="Unassembled WGS sequence"/>
</dbReference>
<dbReference type="Pfam" id="PF03880">
    <property type="entry name" value="DbpA"/>
    <property type="match status" value="1"/>
</dbReference>
<reference evidence="7 8" key="1">
    <citation type="submission" date="2020-05" db="EMBL/GenBank/DDBJ databases">
        <title>Distinct polysaccharide utilization as determinants for interspecies competition between intestinal Prevotella spp.</title>
        <authorList>
            <person name="Galvez E.J.C."/>
            <person name="Iljazovic A."/>
            <person name="Strowig T."/>
        </authorList>
    </citation>
    <scope>NUCLEOTIDE SEQUENCE [LARGE SCALE GENOMIC DNA]</scope>
    <source>
        <strain evidence="7 8">PROD</strain>
    </source>
</reference>
<keyword evidence="2" id="KW-0378">Hydrolase</keyword>
<dbReference type="InterPro" id="IPR011545">
    <property type="entry name" value="DEAD/DEAH_box_helicase_dom"/>
</dbReference>
<evidence type="ECO:0000256" key="2">
    <source>
        <dbReference type="ARBA" id="ARBA00022801"/>
    </source>
</evidence>
<feature type="domain" description="Helicase C-terminal" evidence="6">
    <location>
        <begin position="219"/>
        <end position="366"/>
    </location>
</feature>
<evidence type="ECO:0000259" key="5">
    <source>
        <dbReference type="PROSITE" id="PS51192"/>
    </source>
</evidence>
<dbReference type="CDD" id="cd00268">
    <property type="entry name" value="DEADc"/>
    <property type="match status" value="1"/>
</dbReference>
<evidence type="ECO:0000313" key="8">
    <source>
        <dbReference type="Proteomes" id="UP001193734"/>
    </source>
</evidence>